<dbReference type="CDD" id="cd04301">
    <property type="entry name" value="NAT_SF"/>
    <property type="match status" value="1"/>
</dbReference>
<dbReference type="InterPro" id="IPR051554">
    <property type="entry name" value="Acetyltransferase_Eis"/>
</dbReference>
<gene>
    <name evidence="2" type="ORF">DRJ00_00330</name>
</gene>
<dbReference type="PANTHER" id="PTHR37817:SF1">
    <property type="entry name" value="N-ACETYLTRANSFERASE EIS"/>
    <property type="match status" value="1"/>
</dbReference>
<organism evidence="2 3">
    <name type="scientific">Aerophobetes bacterium</name>
    <dbReference type="NCBI Taxonomy" id="2030807"/>
    <lineage>
        <taxon>Bacteria</taxon>
        <taxon>Candidatus Aerophobota</taxon>
    </lineage>
</organism>
<dbReference type="InterPro" id="IPR016181">
    <property type="entry name" value="Acyl_CoA_acyltransferase"/>
</dbReference>
<dbReference type="GO" id="GO:0034069">
    <property type="term" value="F:aminoglycoside N-acetyltransferase activity"/>
    <property type="evidence" value="ECO:0007669"/>
    <property type="project" value="TreeGrafter"/>
</dbReference>
<evidence type="ECO:0000313" key="3">
    <source>
        <dbReference type="Proteomes" id="UP000279422"/>
    </source>
</evidence>
<dbReference type="EMBL" id="QMPZ01000002">
    <property type="protein sequence ID" value="RLE10772.1"/>
    <property type="molecule type" value="Genomic_DNA"/>
</dbReference>
<dbReference type="AlphaFoldDB" id="A0A497E623"/>
<feature type="domain" description="N-acetyltransferase" evidence="1">
    <location>
        <begin position="6"/>
        <end position="160"/>
    </location>
</feature>
<sequence>MQGPRGTKREEFEEVLKLVNYVFRESRNEPPNMGKWYPLIFNYDNLENMRIVLEDGKVVSHIGISESKIIVYGCTTKLGSIGSVCTHPEYRGRGLASLLLKDAMEKLDRDGVDIMLVSGGRGLYRRAGCVEAGIIYEFRVPQDKLKCFNFSDVELFPYKEEYLEEIVKLYQEEPVRFHRSLEDFRMILSTGAAMNRKAQTLLIRKDERILGYLVSQLPTQEGERKVSYIAEYSGARGAILDAIGSLFDRYGVQELILSVPFYDEEFVYLCQRMGLDWTTKNIPGHTVKIINLPRLMERFCSYLQERLGKKEADLVKFAQEGDSFIIQLGKEQAVLDQKMFTQIVFGNKEPKVALKVSEKISKILRSIFPLPLVWPGLNYV</sequence>
<reference evidence="2 3" key="1">
    <citation type="submission" date="2018-06" db="EMBL/GenBank/DDBJ databases">
        <title>Extensive metabolic versatility and redundancy in microbially diverse, dynamic hydrothermal sediments.</title>
        <authorList>
            <person name="Dombrowski N."/>
            <person name="Teske A."/>
            <person name="Baker B.J."/>
        </authorList>
    </citation>
    <scope>NUCLEOTIDE SEQUENCE [LARGE SCALE GENOMIC DNA]</scope>
    <source>
        <strain evidence="2">B47_G16</strain>
    </source>
</reference>
<protein>
    <recommendedName>
        <fullName evidence="1">N-acetyltransferase domain-containing protein</fullName>
    </recommendedName>
</protein>
<evidence type="ECO:0000259" key="1">
    <source>
        <dbReference type="PROSITE" id="PS51186"/>
    </source>
</evidence>
<dbReference type="Gene3D" id="3.40.630.30">
    <property type="match status" value="1"/>
</dbReference>
<evidence type="ECO:0000313" key="2">
    <source>
        <dbReference type="EMBL" id="RLE10772.1"/>
    </source>
</evidence>
<dbReference type="GO" id="GO:0030649">
    <property type="term" value="P:aminoglycoside antibiotic catabolic process"/>
    <property type="evidence" value="ECO:0007669"/>
    <property type="project" value="TreeGrafter"/>
</dbReference>
<name>A0A497E623_UNCAE</name>
<dbReference type="SUPFAM" id="SSF55729">
    <property type="entry name" value="Acyl-CoA N-acyltransferases (Nat)"/>
    <property type="match status" value="1"/>
</dbReference>
<proteinExistence type="predicted"/>
<comment type="caution">
    <text evidence="2">The sequence shown here is derived from an EMBL/GenBank/DDBJ whole genome shotgun (WGS) entry which is preliminary data.</text>
</comment>
<dbReference type="InterPro" id="IPR000182">
    <property type="entry name" value="GNAT_dom"/>
</dbReference>
<dbReference type="Pfam" id="PF13527">
    <property type="entry name" value="Acetyltransf_9"/>
    <property type="match status" value="1"/>
</dbReference>
<dbReference type="Proteomes" id="UP000279422">
    <property type="component" value="Unassembled WGS sequence"/>
</dbReference>
<accession>A0A497E623</accession>
<dbReference type="PROSITE" id="PS51186">
    <property type="entry name" value="GNAT"/>
    <property type="match status" value="1"/>
</dbReference>
<dbReference type="PANTHER" id="PTHR37817">
    <property type="entry name" value="N-ACETYLTRANSFERASE EIS"/>
    <property type="match status" value="1"/>
</dbReference>